<dbReference type="AlphaFoldDB" id="A0A7J8IJ86"/>
<keyword evidence="4" id="KW-1185">Reference proteome</keyword>
<accession>A0A7J8IJ86</accession>
<dbReference type="Gene3D" id="3.40.50.720">
    <property type="entry name" value="NAD(P)-binding Rossmann-like Domain"/>
    <property type="match status" value="1"/>
</dbReference>
<name>A0A7J8IJ86_ROUAE</name>
<keyword evidence="1" id="KW-0560">Oxidoreductase</keyword>
<organism evidence="3 4">
    <name type="scientific">Rousettus aegyptiacus</name>
    <name type="common">Egyptian fruit bat</name>
    <name type="synonym">Pteropus aegyptiacus</name>
    <dbReference type="NCBI Taxonomy" id="9407"/>
    <lineage>
        <taxon>Eukaryota</taxon>
        <taxon>Metazoa</taxon>
        <taxon>Chordata</taxon>
        <taxon>Craniata</taxon>
        <taxon>Vertebrata</taxon>
        <taxon>Euteleostomi</taxon>
        <taxon>Mammalia</taxon>
        <taxon>Eutheria</taxon>
        <taxon>Laurasiatheria</taxon>
        <taxon>Chiroptera</taxon>
        <taxon>Yinpterochiroptera</taxon>
        <taxon>Pteropodoidea</taxon>
        <taxon>Pteropodidae</taxon>
        <taxon>Rousettinae</taxon>
        <taxon>Rousettus</taxon>
    </lineage>
</organism>
<dbReference type="Pfam" id="PF00106">
    <property type="entry name" value="adh_short"/>
    <property type="match status" value="1"/>
</dbReference>
<dbReference type="GO" id="GO:0016491">
    <property type="term" value="F:oxidoreductase activity"/>
    <property type="evidence" value="ECO:0007669"/>
    <property type="project" value="UniProtKB-KW"/>
</dbReference>
<comment type="caution">
    <text evidence="3">The sequence shown here is derived from an EMBL/GenBank/DDBJ whole genome shotgun (WGS) entry which is preliminary data.</text>
</comment>
<reference evidence="3 4" key="1">
    <citation type="journal article" date="2020" name="Nature">
        <title>Six reference-quality genomes reveal evolution of bat adaptations.</title>
        <authorList>
            <person name="Jebb D."/>
            <person name="Huang Z."/>
            <person name="Pippel M."/>
            <person name="Hughes G.M."/>
            <person name="Lavrichenko K."/>
            <person name="Devanna P."/>
            <person name="Winkler S."/>
            <person name="Jermiin L.S."/>
            <person name="Skirmuntt E.C."/>
            <person name="Katzourakis A."/>
            <person name="Burkitt-Gray L."/>
            <person name="Ray D.A."/>
            <person name="Sullivan K.A.M."/>
            <person name="Roscito J.G."/>
            <person name="Kirilenko B.M."/>
            <person name="Davalos L.M."/>
            <person name="Corthals A.P."/>
            <person name="Power M.L."/>
            <person name="Jones G."/>
            <person name="Ransome R.D."/>
            <person name="Dechmann D.K.N."/>
            <person name="Locatelli A.G."/>
            <person name="Puechmaille S.J."/>
            <person name="Fedrigo O."/>
            <person name="Jarvis E.D."/>
            <person name="Hiller M."/>
            <person name="Vernes S.C."/>
            <person name="Myers E.W."/>
            <person name="Teeling E.C."/>
        </authorList>
    </citation>
    <scope>NUCLEOTIDE SEQUENCE [LARGE SCALE GENOMIC DNA]</scope>
    <source>
        <strain evidence="3">MRouAeg1</strain>
        <tissue evidence="3">Muscle</tissue>
    </source>
</reference>
<evidence type="ECO:0000256" key="1">
    <source>
        <dbReference type="ARBA" id="ARBA00023002"/>
    </source>
</evidence>
<dbReference type="CDD" id="cd05332">
    <property type="entry name" value="11beta-HSD1_like_SDR_c"/>
    <property type="match status" value="1"/>
</dbReference>
<dbReference type="PANTHER" id="PTHR44269:SF1">
    <property type="entry name" value="DEHYDROGENASE_REDUCTASE SDR FAMILY MEMBER 7"/>
    <property type="match status" value="1"/>
</dbReference>
<dbReference type="InterPro" id="IPR002347">
    <property type="entry name" value="SDR_fam"/>
</dbReference>
<dbReference type="KEGG" id="ray:107519582"/>
<dbReference type="InterPro" id="IPR036291">
    <property type="entry name" value="NAD(P)-bd_dom_sf"/>
</dbReference>
<dbReference type="PROSITE" id="PS00061">
    <property type="entry name" value="ADH_SHORT"/>
    <property type="match status" value="1"/>
</dbReference>
<proteinExistence type="inferred from homology"/>
<dbReference type="InterPro" id="IPR053011">
    <property type="entry name" value="SDR_family_member_7"/>
</dbReference>
<protein>
    <submittedName>
        <fullName evidence="3">Dehydrogenase/reductase 7</fullName>
    </submittedName>
</protein>
<dbReference type="PRINTS" id="PR00080">
    <property type="entry name" value="SDRFAMILY"/>
</dbReference>
<sequence>MSWELLLALLGLLAFVVLLLYFSRADGDLTLLWAEWQGRRPERELTNKVIWVTGASSGIGEELAYQLSKLEVSLVLSARRVHELERVKRKCLENGNLKGKDIFVLPLDLKDVSSHEAATKAVLQEFGKIDILVNNGGRSHRSLCLETNMNVYRELIELNYLGTMSLTKCVLPHMIERKQGKIITINSILGVFYAPLSTAYCASKHALRGFINSLRSELTTYPGIVLSNICPGPVQSDIEKNCLTTDITKTLGTNGDQSFKMVTSRCVRLILISMANDLNEAWITEQPFLLTTYLCQYTPSLAWWIIKIIGKKRISNFKKNSNTDDFRFWKRKRD</sequence>
<dbReference type="OrthoDB" id="1933717at2759"/>
<dbReference type="PANTHER" id="PTHR44269">
    <property type="entry name" value="DEHYDROGENASE/REDUCTASE SDR FAMILY MEMBER 7-RELATED"/>
    <property type="match status" value="1"/>
</dbReference>
<gene>
    <name evidence="3" type="ORF">HJG63_003860</name>
</gene>
<dbReference type="EMBL" id="JACASE010000003">
    <property type="protein sequence ID" value="KAF6483992.1"/>
    <property type="molecule type" value="Genomic_DNA"/>
</dbReference>
<comment type="similarity">
    <text evidence="2">Belongs to the short-chain dehydrogenases/reductases (SDR) family.</text>
</comment>
<evidence type="ECO:0000256" key="2">
    <source>
        <dbReference type="RuleBase" id="RU000363"/>
    </source>
</evidence>
<dbReference type="InterPro" id="IPR020904">
    <property type="entry name" value="Sc_DH/Rdtase_CS"/>
</dbReference>
<dbReference type="SUPFAM" id="SSF51735">
    <property type="entry name" value="NAD(P)-binding Rossmann-fold domains"/>
    <property type="match status" value="1"/>
</dbReference>
<evidence type="ECO:0000313" key="4">
    <source>
        <dbReference type="Proteomes" id="UP000593571"/>
    </source>
</evidence>
<evidence type="ECO:0000313" key="3">
    <source>
        <dbReference type="EMBL" id="KAF6483992.1"/>
    </source>
</evidence>
<dbReference type="PRINTS" id="PR00081">
    <property type="entry name" value="GDHRDH"/>
</dbReference>
<dbReference type="Proteomes" id="UP000593571">
    <property type="component" value="Unassembled WGS sequence"/>
</dbReference>